<dbReference type="GO" id="GO:0009279">
    <property type="term" value="C:cell outer membrane"/>
    <property type="evidence" value="ECO:0007669"/>
    <property type="project" value="TreeGrafter"/>
</dbReference>
<evidence type="ECO:0000313" key="7">
    <source>
        <dbReference type="EMBL" id="ANH83531.1"/>
    </source>
</evidence>
<keyword evidence="8" id="KW-1185">Reference proteome</keyword>
<dbReference type="InterPro" id="IPR000070">
    <property type="entry name" value="Pectinesterase_cat"/>
</dbReference>
<dbReference type="UniPathway" id="UPA00545">
    <property type="reaction ID" value="UER00823"/>
</dbReference>
<accession>A0A1A9IA31</accession>
<dbReference type="KEGG" id="nia:A8C56_23410"/>
<dbReference type="Pfam" id="PF01095">
    <property type="entry name" value="Pectinesterase"/>
    <property type="match status" value="1"/>
</dbReference>
<feature type="active site" evidence="4">
    <location>
        <position position="181"/>
    </location>
</feature>
<dbReference type="PROSITE" id="PS00800">
    <property type="entry name" value="PECTINESTERASE_1"/>
    <property type="match status" value="1"/>
</dbReference>
<feature type="domain" description="Pectinesterase catalytic" evidence="6">
    <location>
        <begin position="32"/>
        <end position="308"/>
    </location>
</feature>
<reference evidence="7 8" key="1">
    <citation type="submission" date="2016-05" db="EMBL/GenBank/DDBJ databases">
        <title>Niabella ginsenosidivorans BS26 whole genome sequencing.</title>
        <authorList>
            <person name="Im W.T."/>
            <person name="Siddiqi M.Z."/>
        </authorList>
    </citation>
    <scope>NUCLEOTIDE SEQUENCE [LARGE SCALE GENOMIC DNA]</scope>
    <source>
        <strain evidence="7 8">BS26</strain>
    </source>
</reference>
<dbReference type="SUPFAM" id="SSF51126">
    <property type="entry name" value="Pectin lyase-like"/>
    <property type="match status" value="1"/>
</dbReference>
<dbReference type="GO" id="GO:0030599">
    <property type="term" value="F:pectinesterase activity"/>
    <property type="evidence" value="ECO:0007669"/>
    <property type="project" value="UniProtKB-UniRule"/>
</dbReference>
<comment type="catalytic activity">
    <reaction evidence="5">
        <text>[(1-&gt;4)-alpha-D-galacturonosyl methyl ester](n) + n H2O = [(1-&gt;4)-alpha-D-galacturonosyl](n) + n methanol + n H(+)</text>
        <dbReference type="Rhea" id="RHEA:22380"/>
        <dbReference type="Rhea" id="RHEA-COMP:14570"/>
        <dbReference type="Rhea" id="RHEA-COMP:14573"/>
        <dbReference type="ChEBI" id="CHEBI:15377"/>
        <dbReference type="ChEBI" id="CHEBI:15378"/>
        <dbReference type="ChEBI" id="CHEBI:17790"/>
        <dbReference type="ChEBI" id="CHEBI:140522"/>
        <dbReference type="ChEBI" id="CHEBI:140523"/>
        <dbReference type="EC" id="3.1.1.11"/>
    </reaction>
</comment>
<evidence type="ECO:0000259" key="6">
    <source>
        <dbReference type="Pfam" id="PF01095"/>
    </source>
</evidence>
<gene>
    <name evidence="7" type="ORF">A8C56_23410</name>
</gene>
<protein>
    <recommendedName>
        <fullName evidence="5">Pectinesterase</fullName>
        <ecNumber evidence="5">3.1.1.11</ecNumber>
    </recommendedName>
</protein>
<keyword evidence="3 5" id="KW-0063">Aspartyl esterase</keyword>
<evidence type="ECO:0000256" key="3">
    <source>
        <dbReference type="ARBA" id="ARBA00023085"/>
    </source>
</evidence>
<dbReference type="InterPro" id="IPR018040">
    <property type="entry name" value="Pectinesterase_Tyr_AS"/>
</dbReference>
<dbReference type="PANTHER" id="PTHR31321">
    <property type="entry name" value="ACYL-COA THIOESTER HYDROLASE YBHC-RELATED"/>
    <property type="match status" value="1"/>
</dbReference>
<dbReference type="InterPro" id="IPR012334">
    <property type="entry name" value="Pectin_lyas_fold"/>
</dbReference>
<evidence type="ECO:0000256" key="2">
    <source>
        <dbReference type="ARBA" id="ARBA00022801"/>
    </source>
</evidence>
<name>A0A1A9IA31_9BACT</name>
<dbReference type="InterPro" id="IPR033131">
    <property type="entry name" value="Pectinesterase_Asp_AS"/>
</dbReference>
<keyword evidence="5" id="KW-0732">Signal</keyword>
<dbReference type="Gene3D" id="2.160.20.10">
    <property type="entry name" value="Single-stranded right-handed beta-helix, Pectin lyase-like"/>
    <property type="match status" value="1"/>
</dbReference>
<proteinExistence type="inferred from homology"/>
<comment type="similarity">
    <text evidence="1">Belongs to the pectinesterase family.</text>
</comment>
<dbReference type="OrthoDB" id="9804686at2"/>
<dbReference type="GO" id="GO:0042545">
    <property type="term" value="P:cell wall modification"/>
    <property type="evidence" value="ECO:0007669"/>
    <property type="project" value="UniProtKB-UniRule"/>
</dbReference>
<keyword evidence="2 5" id="KW-0378">Hydrolase</keyword>
<dbReference type="RefSeq" id="WP_067761166.1">
    <property type="nucleotide sequence ID" value="NZ_CP015772.1"/>
</dbReference>
<sequence>MRQFTLILLALYCMGRGNAQTANPEQYKYTFTVAQDGSGDYTRIQDAINAMRGYPLAPITLYIKNGIYKEKIELPANNTDVTFIGQDVDRTIITFDDYAGKGTIRTFTSYTAKISGNRFVAENITFENSAGPVGQALALYVDADKTLFRNCRFLGNQDTIFNGGETARQYFVNCYIEGTTDFIFGPATAVYNNCIIKAKANSYITAASTSRGKKYGLVFIKCRIITGPEVSRLFLGRPWRAYAKTVYLSCEMPAAIAPEGWNNWNNPENEKTACYGEYKSYGAGANPVNRASWAKKITVAEAGQYTPDVIFASCNPDLAGERTWYKNSPAVFKWPGGR</sequence>
<dbReference type="AlphaFoldDB" id="A0A1A9IA31"/>
<evidence type="ECO:0000256" key="5">
    <source>
        <dbReference type="RuleBase" id="RU000589"/>
    </source>
</evidence>
<feature type="chain" id="PRO_5008445738" description="Pectinesterase" evidence="5">
    <location>
        <begin position="22"/>
        <end position="338"/>
    </location>
</feature>
<dbReference type="STRING" id="1176587.A8C56_23410"/>
<evidence type="ECO:0000256" key="1">
    <source>
        <dbReference type="ARBA" id="ARBA00008891"/>
    </source>
</evidence>
<organism evidence="7 8">
    <name type="scientific">Niabella ginsenosidivorans</name>
    <dbReference type="NCBI Taxonomy" id="1176587"/>
    <lineage>
        <taxon>Bacteria</taxon>
        <taxon>Pseudomonadati</taxon>
        <taxon>Bacteroidota</taxon>
        <taxon>Chitinophagia</taxon>
        <taxon>Chitinophagales</taxon>
        <taxon>Chitinophagaceae</taxon>
        <taxon>Niabella</taxon>
    </lineage>
</organism>
<dbReference type="GO" id="GO:0045490">
    <property type="term" value="P:pectin catabolic process"/>
    <property type="evidence" value="ECO:0007669"/>
    <property type="project" value="UniProtKB-UniRule"/>
</dbReference>
<comment type="pathway">
    <text evidence="5">Glycan metabolism; pectin degradation; 2-dehydro-3-deoxy-D-gluconate from pectin: step 1/5.</text>
</comment>
<dbReference type="Proteomes" id="UP000077667">
    <property type="component" value="Chromosome"/>
</dbReference>
<evidence type="ECO:0000313" key="8">
    <source>
        <dbReference type="Proteomes" id="UP000077667"/>
    </source>
</evidence>
<dbReference type="PROSITE" id="PS00503">
    <property type="entry name" value="PECTINESTERASE_2"/>
    <property type="match status" value="1"/>
</dbReference>
<feature type="signal peptide" evidence="5">
    <location>
        <begin position="1"/>
        <end position="21"/>
    </location>
</feature>
<dbReference type="InterPro" id="IPR011050">
    <property type="entry name" value="Pectin_lyase_fold/virulence"/>
</dbReference>
<dbReference type="EC" id="3.1.1.11" evidence="5"/>
<dbReference type="PANTHER" id="PTHR31321:SF57">
    <property type="entry name" value="PECTINESTERASE 53-RELATED"/>
    <property type="match status" value="1"/>
</dbReference>
<evidence type="ECO:0000256" key="4">
    <source>
        <dbReference type="PROSITE-ProRule" id="PRU10040"/>
    </source>
</evidence>
<dbReference type="EMBL" id="CP015772">
    <property type="protein sequence ID" value="ANH83531.1"/>
    <property type="molecule type" value="Genomic_DNA"/>
</dbReference>